<dbReference type="AlphaFoldDB" id="A0A1Q9D2L9"/>
<dbReference type="EMBL" id="LSRX01000761">
    <property type="protein sequence ID" value="OLP89408.1"/>
    <property type="molecule type" value="Genomic_DNA"/>
</dbReference>
<reference evidence="1 2" key="1">
    <citation type="submission" date="2016-02" db="EMBL/GenBank/DDBJ databases">
        <title>Genome analysis of coral dinoflagellate symbionts highlights evolutionary adaptations to a symbiotic lifestyle.</title>
        <authorList>
            <person name="Aranda M."/>
            <person name="Li Y."/>
            <person name="Liew Y.J."/>
            <person name="Baumgarten S."/>
            <person name="Simakov O."/>
            <person name="Wilson M."/>
            <person name="Piel J."/>
            <person name="Ashoor H."/>
            <person name="Bougouffa S."/>
            <person name="Bajic V.B."/>
            <person name="Ryu T."/>
            <person name="Ravasi T."/>
            <person name="Bayer T."/>
            <person name="Micklem G."/>
            <person name="Kim H."/>
            <person name="Bhak J."/>
            <person name="Lajeunesse T.C."/>
            <person name="Voolstra C.R."/>
        </authorList>
    </citation>
    <scope>NUCLEOTIDE SEQUENCE [LARGE SCALE GENOMIC DNA]</scope>
    <source>
        <strain evidence="1 2">CCMP2467</strain>
    </source>
</reference>
<protein>
    <submittedName>
        <fullName evidence="1">Uncharacterized protein</fullName>
    </submittedName>
</protein>
<proteinExistence type="predicted"/>
<name>A0A1Q9D2L9_SYMMI</name>
<accession>A0A1Q9D2L9</accession>
<gene>
    <name evidence="1" type="ORF">AK812_SmicGene29143</name>
</gene>
<organism evidence="1 2">
    <name type="scientific">Symbiodinium microadriaticum</name>
    <name type="common">Dinoflagellate</name>
    <name type="synonym">Zooxanthella microadriatica</name>
    <dbReference type="NCBI Taxonomy" id="2951"/>
    <lineage>
        <taxon>Eukaryota</taxon>
        <taxon>Sar</taxon>
        <taxon>Alveolata</taxon>
        <taxon>Dinophyceae</taxon>
        <taxon>Suessiales</taxon>
        <taxon>Symbiodiniaceae</taxon>
        <taxon>Symbiodinium</taxon>
    </lineage>
</organism>
<evidence type="ECO:0000313" key="2">
    <source>
        <dbReference type="Proteomes" id="UP000186817"/>
    </source>
</evidence>
<evidence type="ECO:0000313" key="1">
    <source>
        <dbReference type="EMBL" id="OLP89408.1"/>
    </source>
</evidence>
<keyword evidence="2" id="KW-1185">Reference proteome</keyword>
<dbReference type="Proteomes" id="UP000186817">
    <property type="component" value="Unassembled WGS sequence"/>
</dbReference>
<sequence>MSNAQLEVNGTIGLSGRRLDEKRPLPAGESAGAGAFANGANLPSLTLSLRNQPWSFAFAVSHRRYEVSRLYAVNGTIGLSGRRLDEKRQRQRDAPSLQLQFALTASVVFISLGKGGKRGRLRHSTQTKAEVPWLWPLATIRLGRWLVPIDTDRSFTCLAEMHVVSLRVKLHRWAPGLEADGDKAVAVPGDMADQRRGAVLEDLVACHLALLPCTSASDMADQRLGAVLEVAACVQGQMPEVLENRIKASVHRSVDRCTSQDLSQATGNRAWVMALVELVESQPESRRFQNEAFIFAAWEDEEAGADPIVALTTGHTNNFVDSWRSWIGDLWGLQKWSLHGYHVGIGKCRMKQCGRFPVHAAQEPVLTSASLSCLLQRFVQVGRLPGRGVPAHWRFPGMQDTLGCLWRNGDASRAFRR</sequence>
<comment type="caution">
    <text evidence="1">The sequence shown here is derived from an EMBL/GenBank/DDBJ whole genome shotgun (WGS) entry which is preliminary data.</text>
</comment>